<accession>A0A6A6ISY0</accession>
<organism evidence="3 4">
    <name type="scientific">Trematosphaeria pertusa</name>
    <dbReference type="NCBI Taxonomy" id="390896"/>
    <lineage>
        <taxon>Eukaryota</taxon>
        <taxon>Fungi</taxon>
        <taxon>Dikarya</taxon>
        <taxon>Ascomycota</taxon>
        <taxon>Pezizomycotina</taxon>
        <taxon>Dothideomycetes</taxon>
        <taxon>Pleosporomycetidae</taxon>
        <taxon>Pleosporales</taxon>
        <taxon>Massarineae</taxon>
        <taxon>Trematosphaeriaceae</taxon>
        <taxon>Trematosphaeria</taxon>
    </lineage>
</organism>
<evidence type="ECO:0000313" key="4">
    <source>
        <dbReference type="Proteomes" id="UP000800094"/>
    </source>
</evidence>
<reference evidence="3" key="1">
    <citation type="journal article" date="2020" name="Stud. Mycol.">
        <title>101 Dothideomycetes genomes: a test case for predicting lifestyles and emergence of pathogens.</title>
        <authorList>
            <person name="Haridas S."/>
            <person name="Albert R."/>
            <person name="Binder M."/>
            <person name="Bloem J."/>
            <person name="Labutti K."/>
            <person name="Salamov A."/>
            <person name="Andreopoulos B."/>
            <person name="Baker S."/>
            <person name="Barry K."/>
            <person name="Bills G."/>
            <person name="Bluhm B."/>
            <person name="Cannon C."/>
            <person name="Castanera R."/>
            <person name="Culley D."/>
            <person name="Daum C."/>
            <person name="Ezra D."/>
            <person name="Gonzalez J."/>
            <person name="Henrissat B."/>
            <person name="Kuo A."/>
            <person name="Liang C."/>
            <person name="Lipzen A."/>
            <person name="Lutzoni F."/>
            <person name="Magnuson J."/>
            <person name="Mondo S."/>
            <person name="Nolan M."/>
            <person name="Ohm R."/>
            <person name="Pangilinan J."/>
            <person name="Park H.-J."/>
            <person name="Ramirez L."/>
            <person name="Alfaro M."/>
            <person name="Sun H."/>
            <person name="Tritt A."/>
            <person name="Yoshinaga Y."/>
            <person name="Zwiers L.-H."/>
            <person name="Turgeon B."/>
            <person name="Goodwin S."/>
            <person name="Spatafora J."/>
            <person name="Crous P."/>
            <person name="Grigoriev I."/>
        </authorList>
    </citation>
    <scope>NUCLEOTIDE SEQUENCE</scope>
    <source>
        <strain evidence="3">CBS 122368</strain>
    </source>
</reference>
<gene>
    <name evidence="3" type="ORF">BU26DRAFT_515593</name>
</gene>
<name>A0A6A6ISY0_9PLEO</name>
<dbReference type="EMBL" id="ML987191">
    <property type="protein sequence ID" value="KAF2253218.1"/>
    <property type="molecule type" value="Genomic_DNA"/>
</dbReference>
<feature type="region of interest" description="Disordered" evidence="2">
    <location>
        <begin position="293"/>
        <end position="319"/>
    </location>
</feature>
<feature type="region of interest" description="Disordered" evidence="2">
    <location>
        <begin position="619"/>
        <end position="671"/>
    </location>
</feature>
<feature type="compositionally biased region" description="Acidic residues" evidence="2">
    <location>
        <begin position="628"/>
        <end position="646"/>
    </location>
</feature>
<dbReference type="PANTHER" id="PTHR12790">
    <property type="entry name" value="TRANSCRIPTION INITIATION FACTOR IA RRN3"/>
    <property type="match status" value="1"/>
</dbReference>
<keyword evidence="3" id="KW-0396">Initiation factor</keyword>
<dbReference type="OrthoDB" id="26970at2759"/>
<feature type="region of interest" description="Disordered" evidence="2">
    <location>
        <begin position="1"/>
        <end position="32"/>
    </location>
</feature>
<dbReference type="GO" id="GO:0005634">
    <property type="term" value="C:nucleus"/>
    <property type="evidence" value="ECO:0007669"/>
    <property type="project" value="TreeGrafter"/>
</dbReference>
<dbReference type="RefSeq" id="XP_033688222.1">
    <property type="nucleotide sequence ID" value="XM_033828112.1"/>
</dbReference>
<keyword evidence="4" id="KW-1185">Reference proteome</keyword>
<feature type="compositionally biased region" description="Acidic residues" evidence="2">
    <location>
        <begin position="653"/>
        <end position="665"/>
    </location>
</feature>
<evidence type="ECO:0000256" key="2">
    <source>
        <dbReference type="SAM" id="MobiDB-lite"/>
    </source>
</evidence>
<dbReference type="GO" id="GO:0001181">
    <property type="term" value="F:RNA polymerase I general transcription initiation factor activity"/>
    <property type="evidence" value="ECO:0007669"/>
    <property type="project" value="InterPro"/>
</dbReference>
<keyword evidence="3" id="KW-0648">Protein biosynthesis</keyword>
<sequence length="671" mass="75760">MVSLASTERAPGIIAPSAGGSLKRKQFDANSDNENLLSSQTKRRRVTFDPEVDVRILRDPNEKSLELVGEEVRRALEKHTAGDSTGYDHIRSLLTDKPTSAGAPLTGLLQKYIITLANNVPLLDHRCRGLVHAIIDCSWIARNEQFVRSYRHLLRSLLSVQPGFTSTVLSMLVNMFVESPSPAMRQQDDPSIQRVRIHSRIHDCLSYLLRQSPMASTYLGPILSSTFPFPTDTAKAHVQYIKNILKVSEYCPELKGEIMSLVVDKLVKIDVQIQVDMEELEDDIEDRLVGEAAGDLDGADDSDNESVSSEESLDPEEQRLKDLKESVTKLDSIMDLLFSHYDSVFAGGDLFDIDETFESLLSQFASIILPTYRSRHTQFLLFHFSQTSPNLIERFAGCCSHLAFDHGRPHILRVAAAAYLASFIARGAHVSAAVVRDVFDLLCHHLETLRLACEPACKGPDVRRYGTYYAISQALLYTFCFRWRDLIVTADGIPPTDEEIIYHEGEFTWHNSVHDIIRRNIFSIFNPLKVCAPTIVAQFARMAHHLRFLYVFPLLETNKRIRLARSVGSYTDGVGARETALTMKKGEETFLLDAYFPFDPYVLPRSKRWLEQDYMQWKPVPGMPVERNEEDEDGEESEDESGDESDSQGRIQEEDEDEDGPDDETSTNASS</sequence>
<dbReference type="Pfam" id="PF05327">
    <property type="entry name" value="RRN3"/>
    <property type="match status" value="1"/>
</dbReference>
<dbReference type="InterPro" id="IPR007991">
    <property type="entry name" value="RNA_pol_I_trans_ini_fac_RRN3"/>
</dbReference>
<dbReference type="GO" id="GO:0006361">
    <property type="term" value="P:transcription initiation at RNA polymerase I promoter"/>
    <property type="evidence" value="ECO:0007669"/>
    <property type="project" value="InterPro"/>
</dbReference>
<comment type="similarity">
    <text evidence="1">Belongs to the RRN3 family.</text>
</comment>
<evidence type="ECO:0000256" key="1">
    <source>
        <dbReference type="ARBA" id="ARBA00010098"/>
    </source>
</evidence>
<dbReference type="PANTHER" id="PTHR12790:SF0">
    <property type="entry name" value="RNA POLYMERASE I-SPECIFIC TRANSCRIPTION INITIATION FACTOR RRN3-RELATED"/>
    <property type="match status" value="1"/>
</dbReference>
<dbReference type="GeneID" id="54581442"/>
<dbReference type="GO" id="GO:0003743">
    <property type="term" value="F:translation initiation factor activity"/>
    <property type="evidence" value="ECO:0007669"/>
    <property type="project" value="UniProtKB-KW"/>
</dbReference>
<protein>
    <submittedName>
        <fullName evidence="3">RNA polymerase I-specific transcription initiation factor RRN3</fullName>
    </submittedName>
</protein>
<evidence type="ECO:0000313" key="3">
    <source>
        <dbReference type="EMBL" id="KAF2253218.1"/>
    </source>
</evidence>
<proteinExistence type="inferred from homology"/>
<dbReference type="Proteomes" id="UP000800094">
    <property type="component" value="Unassembled WGS sequence"/>
</dbReference>
<dbReference type="AlphaFoldDB" id="A0A6A6ISY0"/>
<dbReference type="GO" id="GO:0001042">
    <property type="term" value="F:RNA polymerase I core binding"/>
    <property type="evidence" value="ECO:0007669"/>
    <property type="project" value="TreeGrafter"/>
</dbReference>